<keyword evidence="2" id="KW-0472">Membrane</keyword>
<feature type="transmembrane region" description="Helical" evidence="2">
    <location>
        <begin position="127"/>
        <end position="147"/>
    </location>
</feature>
<name>A0A1X9QH85_9MAGN</name>
<proteinExistence type="predicted"/>
<evidence type="ECO:0000313" key="3">
    <source>
        <dbReference type="EMBL" id="ARQ30010.1"/>
    </source>
</evidence>
<gene>
    <name evidence="3" type="primary">ycf1</name>
</gene>
<dbReference type="PANTHER" id="PTHR33163:SF40">
    <property type="entry name" value="PROTEIN TIC 214"/>
    <property type="match status" value="1"/>
</dbReference>
<dbReference type="GO" id="GO:0016020">
    <property type="term" value="C:membrane"/>
    <property type="evidence" value="ECO:0007669"/>
    <property type="project" value="UniProtKB-SubCell"/>
</dbReference>
<feature type="transmembrane region" description="Helical" evidence="2">
    <location>
        <begin position="217"/>
        <end position="234"/>
    </location>
</feature>
<feature type="transmembrane region" description="Helical" evidence="2">
    <location>
        <begin position="20"/>
        <end position="44"/>
    </location>
</feature>
<reference evidence="3" key="1">
    <citation type="submission" date="2017-01" db="EMBL/GenBank/DDBJ databases">
        <title>The complete chloroplast genome of a vulnerable species Champereia manillana (Opiliaceae).</title>
        <authorList>
            <person name="Yang G.-S."/>
            <person name="Wang Y.-H."/>
            <person name="Yang L."/>
            <person name="Shen S.-K."/>
            <person name="Wang Y.-H."/>
        </authorList>
    </citation>
    <scope>NUCLEOTIDE SEQUENCE</scope>
</reference>
<organism evidence="3">
    <name type="scientific">Champereia manillana</name>
    <dbReference type="NCBI Taxonomy" id="50117"/>
    <lineage>
        <taxon>Eukaryota</taxon>
        <taxon>Viridiplantae</taxon>
        <taxon>Streptophyta</taxon>
        <taxon>Embryophyta</taxon>
        <taxon>Tracheophyta</taxon>
        <taxon>Spermatophyta</taxon>
        <taxon>Magnoliopsida</taxon>
        <taxon>eudicotyledons</taxon>
        <taxon>Gunneridae</taxon>
        <taxon>Pentapetalae</taxon>
        <taxon>Santalales</taxon>
        <taxon>Opiliaceae</taxon>
        <taxon>Champereia</taxon>
    </lineage>
</organism>
<keyword evidence="2" id="KW-1133">Transmembrane helix</keyword>
<dbReference type="RefSeq" id="YP_009379310.1">
    <property type="nucleotide sequence ID" value="NC_034931.1"/>
</dbReference>
<accession>A0A1X9QH85</accession>
<dbReference type="Pfam" id="PF05758">
    <property type="entry name" value="Ycf1"/>
    <property type="match status" value="2"/>
</dbReference>
<sequence>MILKSFLLGNLVSLCMKIINSFVVVGLYYGFITTFSIGPSYLLFLQARVMDEREEGFEKKLSATTGFITGQLIMLISIFYTPLHLALGRPHTITVLTLPYLLFHFFCNNHQPFFDYGSTSRNSMRNLSIQCIFLNNFIFQLFNHFILPSSMLVRLVNIYMFRYNNKMLFVTSSFLGWLIGHILFMKWIRLVLVRIWQNHFIRSNKYIRSMEKLKNSMGRILSILLFLTCVYYLGRIPSPIFAKKLKVIPEMEEGGEETDVEIKTTSETKGTNAVCYKNDPISETSYLDKNQNKLKFEILKNKEDQNILWFEQPLVTLLFDYKRWIRPLRYIKNNRFETAVRTEMSQYFFYTCQSDGKKKISFTYPPSLLTFLEMVQRYLSLSTIEKFSSNELYNSWIYINKQQKTRQSHEFINRLETLDKKCLFLNILEKRTRLCNTETKKKEYLLNIYDPFINGPYRRTIKKGFSPSIEIIRENSQELIWINKIHGIFLTDTNYREFEQKMDKTFDKKSLTKMGHFLTLISEFDKESTQNFNLKGLSFSLFPEMDSKDRTKFVKFLFDSVIPDNKKKIRKKSIRVKTINKKVPQWSYKLINELGQPEGESEHERMAENPSIRSRKTKRIVIFTDQHQNTNTKDINNLDQIQTGEITLIRYPQQSDFRRDIIKGSMRIQRRKTFICELFQANVHSPLFLNRMDKPFFFSFEISKWIKFIFRNGMDKNSKLTMSNYTEKERKEIEKNEEDKRKEKMRKQIAEAWDTILFAQVIRSCMLVIQSILRKYILLPSLIIIKNISCMLFFQSSEWSEDFKKWKREMHIKCTYTGVQLSETEFPKNWLTEGIQIKILFPFCLKPCDRSKFQNPHRDPMTTKRQKYDFRFLTVLGMEAKLPFGSPRKRPSFFKLIFKKLTKKIIKWKNKNFIIVLKEKTQMFLRVSKEPQKWVIIKKLSKVNPLLLFGLNETYESNKNKKEKDSIINNLIIHESYSQNEFMNWTKYSPTEKKVNDLMDRTNRIRNKIEIIRKDNKNRFLTPEIKLGLNKRSSNNKRRIELSKNILKVLKRRNARLIRKSHYFIKYFFEKIYINIILYIIKIPNFNAQLFLESTNKIIDKYIYNNEVNQERIDKKNQTTINWISTKKKSLYNISNDNQNSPIFRDLSSLSQTYVFYKLAQIQVNNLDKLRYVLQYHGTSSFLKNQIRNSVGIKGIFHSNSKLRHNKFGKSESKQWKNWLLRNHYQSHLSRIRFDRLVPKKWRKQVNQHLTTQNQDLNQWNLYDNDKGKVQLIHYKKQIHYDYEKFLLSNHFKKHYRYDFLLYNSINYEDRNDSYIYESPLQVKNKEEKISYNYNTHKRRLFDMLSPINNYLEDDGIRDINKNWNRKFFDCRTVNLCFKKLNIGTWINIDTDTNRNKNIQTITKNYQIIDKIDKAKKDLFYLTIHQKIDAPNQKKKFNWKEMNEEILNFFGLNIEIWFFPELVLFYNKYKIQPWVIPIKLLLLNLNENSMKNINAKKNKKSILLDETKFFEFENQTQEQKGLSGQGDLGPDGQNQEILKSIFSKQEKYLEEDYARSNMKNDRQNTQYKNNSNTEAEVDLVLKKHLLFQLRCNGSLNQKMVNNIKVYCLLLRLKNPKEIVLSSIQKGEISLNIIFTQKDLILPELIKKGILTVEPVHLSVKNDREFILYQTVGISLVHKNKYKMNQRYQDKRYVDKIKMKTSITRHQKMIGNKDEKDLILPENILSPRHRKEFRILIYFNSRNRNNVDKNPISIFCNRNNVKNCSHFFLNENEDRDKKKLIKFKLFLWSNYRLEDLTCVNRCWFDTNNGSRFSMLRIHMYPQAQIC</sequence>
<keyword evidence="3" id="KW-0934">Plastid</keyword>
<dbReference type="GeneID" id="32957721"/>
<evidence type="ECO:0000256" key="2">
    <source>
        <dbReference type="SAM" id="Phobius"/>
    </source>
</evidence>
<evidence type="ECO:0008006" key="4">
    <source>
        <dbReference type="Google" id="ProtNLM"/>
    </source>
</evidence>
<feature type="transmembrane region" description="Helical" evidence="2">
    <location>
        <begin position="167"/>
        <end position="196"/>
    </location>
</feature>
<dbReference type="InterPro" id="IPR008896">
    <property type="entry name" value="TIC214"/>
</dbReference>
<keyword evidence="2" id="KW-0812">Transmembrane</keyword>
<dbReference type="PANTHER" id="PTHR33163">
    <property type="entry name" value="PROTEIN TIC 214-RELATED"/>
    <property type="match status" value="1"/>
</dbReference>
<dbReference type="EMBL" id="KY436366">
    <property type="protein sequence ID" value="ARQ30010.1"/>
    <property type="molecule type" value="Genomic_DNA"/>
</dbReference>
<comment type="subcellular location">
    <subcellularLocation>
        <location evidence="1">Membrane</location>
        <topology evidence="1">Multi-pass membrane protein</topology>
    </subcellularLocation>
</comment>
<geneLocation type="plastid" evidence="3"/>
<feature type="transmembrane region" description="Helical" evidence="2">
    <location>
        <begin position="65"/>
        <end position="83"/>
    </location>
</feature>
<evidence type="ECO:0000256" key="1">
    <source>
        <dbReference type="ARBA" id="ARBA00004141"/>
    </source>
</evidence>
<protein>
    <recommendedName>
        <fullName evidence="4">Translocon at the inner envelope membrane of chloroplasts 214</fullName>
    </recommendedName>
</protein>